<proteinExistence type="predicted"/>
<dbReference type="PANTHER" id="PTHR13504:SF38">
    <property type="entry name" value="FIDO DOMAIN-CONTAINING PROTEIN"/>
    <property type="match status" value="1"/>
</dbReference>
<keyword evidence="2" id="KW-0067">ATP-binding</keyword>
<keyword evidence="2" id="KW-0547">Nucleotide-binding</keyword>
<dbReference type="Pfam" id="PF21247">
    <property type="entry name" value="Fic-like_C"/>
    <property type="match status" value="1"/>
</dbReference>
<dbReference type="Proteomes" id="UP000182412">
    <property type="component" value="Unassembled WGS sequence"/>
</dbReference>
<evidence type="ECO:0000256" key="2">
    <source>
        <dbReference type="PIRSR" id="PIRSR640198-2"/>
    </source>
</evidence>
<evidence type="ECO:0000313" key="5">
    <source>
        <dbReference type="EMBL" id="SDP72077.1"/>
    </source>
</evidence>
<dbReference type="Pfam" id="PF02661">
    <property type="entry name" value="Fic"/>
    <property type="match status" value="1"/>
</dbReference>
<dbReference type="InterPro" id="IPR036597">
    <property type="entry name" value="Fido-like_dom_sf"/>
</dbReference>
<dbReference type="PROSITE" id="PS51459">
    <property type="entry name" value="FIDO"/>
    <property type="match status" value="1"/>
</dbReference>
<dbReference type="SUPFAM" id="SSF140931">
    <property type="entry name" value="Fic-like"/>
    <property type="match status" value="1"/>
</dbReference>
<feature type="binding site" evidence="2">
    <location>
        <begin position="221"/>
        <end position="222"/>
    </location>
    <ligand>
        <name>ATP</name>
        <dbReference type="ChEBI" id="CHEBI:30616"/>
    </ligand>
</feature>
<name>A0A1H0V0U5_SELRU</name>
<feature type="site" description="Important for autoinhibition of adenylyltransferase activity" evidence="3">
    <location>
        <position position="55"/>
    </location>
</feature>
<dbReference type="InterPro" id="IPR003812">
    <property type="entry name" value="Fido"/>
</dbReference>
<dbReference type="InterPro" id="IPR049514">
    <property type="entry name" value="Fic-like_C"/>
</dbReference>
<evidence type="ECO:0000313" key="6">
    <source>
        <dbReference type="Proteomes" id="UP000182412"/>
    </source>
</evidence>
<dbReference type="EMBL" id="FNJQ01000042">
    <property type="protein sequence ID" value="SDP72077.1"/>
    <property type="molecule type" value="Genomic_DNA"/>
</dbReference>
<dbReference type="Gene3D" id="1.10.3290.10">
    <property type="entry name" value="Fido-like domain"/>
    <property type="match status" value="1"/>
</dbReference>
<dbReference type="PANTHER" id="PTHR13504">
    <property type="entry name" value="FIDO DOMAIN-CONTAINING PROTEIN DDB_G0283145"/>
    <property type="match status" value="1"/>
</dbReference>
<evidence type="ECO:0000256" key="1">
    <source>
        <dbReference type="PIRSR" id="PIRSR640198-1"/>
    </source>
</evidence>
<evidence type="ECO:0000256" key="3">
    <source>
        <dbReference type="PIRSR" id="PIRSR640198-3"/>
    </source>
</evidence>
<feature type="domain" description="Fido" evidence="4">
    <location>
        <begin position="99"/>
        <end position="243"/>
    </location>
</feature>
<evidence type="ECO:0000259" key="4">
    <source>
        <dbReference type="PROSITE" id="PS51459"/>
    </source>
</evidence>
<organism evidence="5 6">
    <name type="scientific">Selenomonas ruminantium</name>
    <dbReference type="NCBI Taxonomy" id="971"/>
    <lineage>
        <taxon>Bacteria</taxon>
        <taxon>Bacillati</taxon>
        <taxon>Bacillota</taxon>
        <taxon>Negativicutes</taxon>
        <taxon>Selenomonadales</taxon>
        <taxon>Selenomonadaceae</taxon>
        <taxon>Selenomonas</taxon>
    </lineage>
</organism>
<feature type="active site" evidence="1">
    <location>
        <position position="180"/>
    </location>
</feature>
<feature type="binding site" evidence="2">
    <location>
        <begin position="184"/>
        <end position="191"/>
    </location>
    <ligand>
        <name>ATP</name>
        <dbReference type="ChEBI" id="CHEBI:30616"/>
    </ligand>
</feature>
<dbReference type="InterPro" id="IPR040198">
    <property type="entry name" value="Fido_containing"/>
</dbReference>
<dbReference type="RefSeq" id="WP_074573413.1">
    <property type="nucleotide sequence ID" value="NZ_FNJQ01000042.1"/>
</dbReference>
<accession>A0A1H0V0U5</accession>
<dbReference type="GO" id="GO:0005524">
    <property type="term" value="F:ATP binding"/>
    <property type="evidence" value="ECO:0007669"/>
    <property type="project" value="UniProtKB-KW"/>
</dbReference>
<gene>
    <name evidence="5" type="ORF">SAMN05216366_14210</name>
</gene>
<dbReference type="AlphaFoldDB" id="A0A1H0V0U5"/>
<dbReference type="OrthoDB" id="9813719at2"/>
<reference evidence="5 6" key="1">
    <citation type="submission" date="2016-10" db="EMBL/GenBank/DDBJ databases">
        <authorList>
            <person name="de Groot N.N."/>
        </authorList>
    </citation>
    <scope>NUCLEOTIDE SEQUENCE [LARGE SCALE GENOMIC DNA]</scope>
    <source>
        <strain evidence="5 6">S137</strain>
    </source>
</reference>
<protein>
    <submittedName>
        <fullName evidence="5">Fic family protein</fullName>
    </submittedName>
</protein>
<sequence length="328" mass="37477">MENRPPYTINNEMLGLVATISTKLGRIMHYQDMSAYPRLRRNNRIESIHSSLAIEANSLTLGNVRDVIAGKAVAGPEREIREVKNAYAAYAELADLNPYRLEELLRLHGIMTAGLVRESGKLRSGEEGVFANGKCIFMAPPARLVLGQMEDLFTWLREECNRIQPLLLSSIFHYEFVFIHPFADGNGRMARLWQTALLAQWQPIFAYLPIENQIYKYQSEYYAAISSSYRAGESTPFIIFMLHMIDAVLDELLEKDVLGEDNECVKKLLAVMKYDISYKAKELQEILGLKATAGLKRNYIEPAMRQGLIAMTIPDKPTSRNQRYYRIK</sequence>